<organism evidence="1 2">
    <name type="scientific">Persea americana</name>
    <name type="common">Avocado</name>
    <dbReference type="NCBI Taxonomy" id="3435"/>
    <lineage>
        <taxon>Eukaryota</taxon>
        <taxon>Viridiplantae</taxon>
        <taxon>Streptophyta</taxon>
        <taxon>Embryophyta</taxon>
        <taxon>Tracheophyta</taxon>
        <taxon>Spermatophyta</taxon>
        <taxon>Magnoliopsida</taxon>
        <taxon>Magnoliidae</taxon>
        <taxon>Laurales</taxon>
        <taxon>Lauraceae</taxon>
        <taxon>Persea</taxon>
    </lineage>
</organism>
<name>A0ACC2MKP3_PERAE</name>
<comment type="caution">
    <text evidence="1">The sequence shown here is derived from an EMBL/GenBank/DDBJ whole genome shotgun (WGS) entry which is preliminary data.</text>
</comment>
<keyword evidence="2" id="KW-1185">Reference proteome</keyword>
<evidence type="ECO:0000313" key="1">
    <source>
        <dbReference type="EMBL" id="KAJ8645737.1"/>
    </source>
</evidence>
<dbReference type="EMBL" id="CM056810">
    <property type="protein sequence ID" value="KAJ8645737.1"/>
    <property type="molecule type" value="Genomic_DNA"/>
</dbReference>
<gene>
    <name evidence="1" type="ORF">MRB53_007485</name>
</gene>
<dbReference type="Proteomes" id="UP001234297">
    <property type="component" value="Chromosome 2"/>
</dbReference>
<accession>A0ACC2MKP3</accession>
<protein>
    <submittedName>
        <fullName evidence="1">Uncharacterized protein</fullName>
    </submittedName>
</protein>
<sequence length="94" mass="10542">MDHGPFDNLIFQMVGPTIDWRGQDDYFDQLDALIGRSSHQSSAAPNINDSPAWVSCFGDESKLTTEEDYLGISLSFLDLKCSKRDEQLVQLNSV</sequence>
<evidence type="ECO:0000313" key="2">
    <source>
        <dbReference type="Proteomes" id="UP001234297"/>
    </source>
</evidence>
<proteinExistence type="predicted"/>
<reference evidence="1 2" key="1">
    <citation type="journal article" date="2022" name="Hortic Res">
        <title>A haplotype resolved chromosomal level avocado genome allows analysis of novel avocado genes.</title>
        <authorList>
            <person name="Nath O."/>
            <person name="Fletcher S.J."/>
            <person name="Hayward A."/>
            <person name="Shaw L.M."/>
            <person name="Masouleh A.K."/>
            <person name="Furtado A."/>
            <person name="Henry R.J."/>
            <person name="Mitter N."/>
        </authorList>
    </citation>
    <scope>NUCLEOTIDE SEQUENCE [LARGE SCALE GENOMIC DNA]</scope>
    <source>
        <strain evidence="2">cv. Hass</strain>
    </source>
</reference>